<dbReference type="InterPro" id="IPR001584">
    <property type="entry name" value="Integrase_cat-core"/>
</dbReference>
<feature type="domain" description="Integrase catalytic" evidence="3">
    <location>
        <begin position="1"/>
        <end position="178"/>
    </location>
</feature>
<evidence type="ECO:0000256" key="2">
    <source>
        <dbReference type="SAM" id="Coils"/>
    </source>
</evidence>
<organism evidence="4 5">
    <name type="scientific">Thermocrinis minervae</name>
    <dbReference type="NCBI Taxonomy" id="381751"/>
    <lineage>
        <taxon>Bacteria</taxon>
        <taxon>Pseudomonadati</taxon>
        <taxon>Aquificota</taxon>
        <taxon>Aquificia</taxon>
        <taxon>Aquificales</taxon>
        <taxon>Aquificaceae</taxon>
        <taxon>Thermocrinis</taxon>
    </lineage>
</organism>
<dbReference type="Proteomes" id="UP000189810">
    <property type="component" value="Chromosome I"/>
</dbReference>
<dbReference type="SUPFAM" id="SSF111369">
    <property type="entry name" value="HlyD-like secretion proteins"/>
    <property type="match status" value="1"/>
</dbReference>
<dbReference type="GO" id="GO:1990281">
    <property type="term" value="C:efflux pump complex"/>
    <property type="evidence" value="ECO:0007669"/>
    <property type="project" value="TreeGrafter"/>
</dbReference>
<dbReference type="GO" id="GO:0015562">
    <property type="term" value="F:efflux transmembrane transporter activity"/>
    <property type="evidence" value="ECO:0007669"/>
    <property type="project" value="TreeGrafter"/>
</dbReference>
<dbReference type="Gene3D" id="2.40.50.100">
    <property type="match status" value="1"/>
</dbReference>
<dbReference type="STRING" id="381751.SAMN05444391_1472"/>
<protein>
    <submittedName>
        <fullName evidence="4">Membrane fusion protein, multidrug efflux system</fullName>
    </submittedName>
</protein>
<reference evidence="4 5" key="1">
    <citation type="submission" date="2016-11" db="EMBL/GenBank/DDBJ databases">
        <authorList>
            <person name="Jaros S."/>
            <person name="Januszkiewicz K."/>
            <person name="Wedrychowicz H."/>
        </authorList>
    </citation>
    <scope>NUCLEOTIDE SEQUENCE [LARGE SCALE GENOMIC DNA]</scope>
    <source>
        <strain evidence="4 5">DSM 19557</strain>
    </source>
</reference>
<dbReference type="GO" id="GO:0015074">
    <property type="term" value="P:DNA integration"/>
    <property type="evidence" value="ECO:0007669"/>
    <property type="project" value="InterPro"/>
</dbReference>
<dbReference type="PANTHER" id="PTHR30469">
    <property type="entry name" value="MULTIDRUG RESISTANCE PROTEIN MDTA"/>
    <property type="match status" value="1"/>
</dbReference>
<dbReference type="PROSITE" id="PS50994">
    <property type="entry name" value="INTEGRASE"/>
    <property type="match status" value="1"/>
</dbReference>
<dbReference type="Pfam" id="PF25876">
    <property type="entry name" value="HH_MFP_RND"/>
    <property type="match status" value="1"/>
</dbReference>
<gene>
    <name evidence="4" type="ORF">SAMN05444391_1472</name>
</gene>
<feature type="coiled-coil region" evidence="2">
    <location>
        <begin position="93"/>
        <end position="161"/>
    </location>
</feature>
<evidence type="ECO:0000259" key="3">
    <source>
        <dbReference type="PROSITE" id="PS50994"/>
    </source>
</evidence>
<dbReference type="InterPro" id="IPR006143">
    <property type="entry name" value="RND_pump_MFP"/>
</dbReference>
<dbReference type="RefSeq" id="WP_079654550.1">
    <property type="nucleotide sequence ID" value="NZ_LT670846.1"/>
</dbReference>
<accession>A0A1M6TIB1</accession>
<keyword evidence="5" id="KW-1185">Reference proteome</keyword>
<dbReference type="Pfam" id="PF25917">
    <property type="entry name" value="BSH_RND"/>
    <property type="match status" value="1"/>
</dbReference>
<name>A0A1M6TIB1_9AQUI</name>
<evidence type="ECO:0000256" key="1">
    <source>
        <dbReference type="ARBA" id="ARBA00009477"/>
    </source>
</evidence>
<dbReference type="Gene3D" id="2.40.420.20">
    <property type="match status" value="1"/>
</dbReference>
<keyword evidence="2" id="KW-0175">Coiled coil</keyword>
<dbReference type="Pfam" id="PF25954">
    <property type="entry name" value="Beta-barrel_RND_2"/>
    <property type="match status" value="1"/>
</dbReference>
<comment type="similarity">
    <text evidence="1">Belongs to the membrane fusion protein (MFP) (TC 8.A.1) family.</text>
</comment>
<evidence type="ECO:0000313" key="4">
    <source>
        <dbReference type="EMBL" id="SHK56623.1"/>
    </source>
</evidence>
<dbReference type="InterPro" id="IPR058625">
    <property type="entry name" value="MdtA-like_BSH"/>
</dbReference>
<evidence type="ECO:0000313" key="5">
    <source>
        <dbReference type="Proteomes" id="UP000189810"/>
    </source>
</evidence>
<dbReference type="OrthoDB" id="5318766at2"/>
<sequence length="348" mass="39572">MWIYLFLIVVLLLGSCQKKEEVKQVKKAVTVSVYTVRSEPVEVSYQQKAYLEAVKDVYVKPEVSGRILKLYVDEGSFVKAGQPLLAIDPSDYQNTLSQLNAQLSQAMANYQNQKAIVERRKFLYDKELISKEDYENALTQLKVYEDTIKSIRAQLNNAKLMLSRTQVKAPFSGFIAQRLVNVGDYVTPASQTFRLVTLNPIRIVFQVPQEIYPYVKEGSVVEVDVEGIGKYKAKVYFVSPAADQSRQLTVKAQMENPEGKLKPGMYAQVQIPLEQRIAFKVPEKSLVLFGNRYILWKVENSKAKMVPVTRIVKQEEGYAYVEAPLKDSDSIVTDNAYMLQEGVQVEVR</sequence>
<dbReference type="PANTHER" id="PTHR30469:SF15">
    <property type="entry name" value="HLYD FAMILY OF SECRETION PROTEINS"/>
    <property type="match status" value="1"/>
</dbReference>
<dbReference type="EMBL" id="LT670846">
    <property type="protein sequence ID" value="SHK56623.1"/>
    <property type="molecule type" value="Genomic_DNA"/>
</dbReference>
<dbReference type="AlphaFoldDB" id="A0A1M6TIB1"/>
<dbReference type="NCBIfam" id="TIGR01730">
    <property type="entry name" value="RND_mfp"/>
    <property type="match status" value="1"/>
</dbReference>
<proteinExistence type="inferred from homology"/>
<dbReference type="Gene3D" id="2.40.30.170">
    <property type="match status" value="1"/>
</dbReference>
<dbReference type="InterPro" id="IPR058624">
    <property type="entry name" value="MdtA-like_HH"/>
</dbReference>
<dbReference type="Gene3D" id="1.10.287.470">
    <property type="entry name" value="Helix hairpin bin"/>
    <property type="match status" value="1"/>
</dbReference>
<dbReference type="InterPro" id="IPR058792">
    <property type="entry name" value="Beta-barrel_RND_2"/>
</dbReference>